<gene>
    <name evidence="1" type="ORF">POPTR_011G087600</name>
</gene>
<dbReference type="AlphaFoldDB" id="A0A2K1YHG2"/>
<protein>
    <submittedName>
        <fullName evidence="1">Uncharacterized protein</fullName>
    </submittedName>
</protein>
<evidence type="ECO:0000313" key="1">
    <source>
        <dbReference type="EMBL" id="PNT12474.1"/>
    </source>
</evidence>
<evidence type="ECO:0000313" key="2">
    <source>
        <dbReference type="Proteomes" id="UP000006729"/>
    </source>
</evidence>
<dbReference type="EMBL" id="CM009300">
    <property type="protein sequence ID" value="PNT12474.1"/>
    <property type="molecule type" value="Genomic_DNA"/>
</dbReference>
<sequence length="156" mass="17068">MKTENQWIENVFFFPVFLLRRSASLFAAQFLFVSPLFPVSNGRQCGCASVDGCAAAGVRFGGDGGERSGLIVGFNWLCCCSLWPLELLRECERLLAVLRRRNGQIGGCRCGGQLLWERNAGEGLLLVAGLWTALMSKGSVKALWFGKTDGSAEKRN</sequence>
<reference evidence="1 2" key="1">
    <citation type="journal article" date="2006" name="Science">
        <title>The genome of black cottonwood, Populus trichocarpa (Torr. &amp; Gray).</title>
        <authorList>
            <person name="Tuskan G.A."/>
            <person name="Difazio S."/>
            <person name="Jansson S."/>
            <person name="Bohlmann J."/>
            <person name="Grigoriev I."/>
            <person name="Hellsten U."/>
            <person name="Putnam N."/>
            <person name="Ralph S."/>
            <person name="Rombauts S."/>
            <person name="Salamov A."/>
            <person name="Schein J."/>
            <person name="Sterck L."/>
            <person name="Aerts A."/>
            <person name="Bhalerao R.R."/>
            <person name="Bhalerao R.P."/>
            <person name="Blaudez D."/>
            <person name="Boerjan W."/>
            <person name="Brun A."/>
            <person name="Brunner A."/>
            <person name="Busov V."/>
            <person name="Campbell M."/>
            <person name="Carlson J."/>
            <person name="Chalot M."/>
            <person name="Chapman J."/>
            <person name="Chen G.L."/>
            <person name="Cooper D."/>
            <person name="Coutinho P.M."/>
            <person name="Couturier J."/>
            <person name="Covert S."/>
            <person name="Cronk Q."/>
            <person name="Cunningham R."/>
            <person name="Davis J."/>
            <person name="Degroeve S."/>
            <person name="Dejardin A."/>
            <person name="Depamphilis C."/>
            <person name="Detter J."/>
            <person name="Dirks B."/>
            <person name="Dubchak I."/>
            <person name="Duplessis S."/>
            <person name="Ehlting J."/>
            <person name="Ellis B."/>
            <person name="Gendler K."/>
            <person name="Goodstein D."/>
            <person name="Gribskov M."/>
            <person name="Grimwood J."/>
            <person name="Groover A."/>
            <person name="Gunter L."/>
            <person name="Hamberger B."/>
            <person name="Heinze B."/>
            <person name="Helariutta Y."/>
            <person name="Henrissat B."/>
            <person name="Holligan D."/>
            <person name="Holt R."/>
            <person name="Huang W."/>
            <person name="Islam-Faridi N."/>
            <person name="Jones S."/>
            <person name="Jones-Rhoades M."/>
            <person name="Jorgensen R."/>
            <person name="Joshi C."/>
            <person name="Kangasjarvi J."/>
            <person name="Karlsson J."/>
            <person name="Kelleher C."/>
            <person name="Kirkpatrick R."/>
            <person name="Kirst M."/>
            <person name="Kohler A."/>
            <person name="Kalluri U."/>
            <person name="Larimer F."/>
            <person name="Leebens-Mack J."/>
            <person name="Leple J.C."/>
            <person name="Locascio P."/>
            <person name="Lou Y."/>
            <person name="Lucas S."/>
            <person name="Martin F."/>
            <person name="Montanini B."/>
            <person name="Napoli C."/>
            <person name="Nelson D.R."/>
            <person name="Nelson C."/>
            <person name="Nieminen K."/>
            <person name="Nilsson O."/>
            <person name="Pereda V."/>
            <person name="Peter G."/>
            <person name="Philippe R."/>
            <person name="Pilate G."/>
            <person name="Poliakov A."/>
            <person name="Razumovskaya J."/>
            <person name="Richardson P."/>
            <person name="Rinaldi C."/>
            <person name="Ritland K."/>
            <person name="Rouze P."/>
            <person name="Ryaboy D."/>
            <person name="Schmutz J."/>
            <person name="Schrader J."/>
            <person name="Segerman B."/>
            <person name="Shin H."/>
            <person name="Siddiqui A."/>
            <person name="Sterky F."/>
            <person name="Terry A."/>
            <person name="Tsai C.J."/>
            <person name="Uberbacher E."/>
            <person name="Unneberg P."/>
            <person name="Vahala J."/>
            <person name="Wall K."/>
            <person name="Wessler S."/>
            <person name="Yang G."/>
            <person name="Yin T."/>
            <person name="Douglas C."/>
            <person name="Marra M."/>
            <person name="Sandberg G."/>
            <person name="Van de Peer Y."/>
            <person name="Rokhsar D."/>
        </authorList>
    </citation>
    <scope>NUCLEOTIDE SEQUENCE [LARGE SCALE GENOMIC DNA]</scope>
    <source>
        <strain evidence="2">cv. Nisqually</strain>
    </source>
</reference>
<name>A0A2K1YHG2_POPTR</name>
<accession>A0A2K1YHG2</accession>
<dbReference type="InParanoid" id="A0A2K1YHG2"/>
<proteinExistence type="predicted"/>
<keyword evidence="2" id="KW-1185">Reference proteome</keyword>
<dbReference type="Proteomes" id="UP000006729">
    <property type="component" value="Chromosome 11"/>
</dbReference>
<organism evidence="1 2">
    <name type="scientific">Populus trichocarpa</name>
    <name type="common">Western balsam poplar</name>
    <name type="synonym">Populus balsamifera subsp. trichocarpa</name>
    <dbReference type="NCBI Taxonomy" id="3694"/>
    <lineage>
        <taxon>Eukaryota</taxon>
        <taxon>Viridiplantae</taxon>
        <taxon>Streptophyta</taxon>
        <taxon>Embryophyta</taxon>
        <taxon>Tracheophyta</taxon>
        <taxon>Spermatophyta</taxon>
        <taxon>Magnoliopsida</taxon>
        <taxon>eudicotyledons</taxon>
        <taxon>Gunneridae</taxon>
        <taxon>Pentapetalae</taxon>
        <taxon>rosids</taxon>
        <taxon>fabids</taxon>
        <taxon>Malpighiales</taxon>
        <taxon>Salicaceae</taxon>
        <taxon>Saliceae</taxon>
        <taxon>Populus</taxon>
    </lineage>
</organism>